<name>A0ABP0VWI2_9BRYO</name>
<evidence type="ECO:0000313" key="2">
    <source>
        <dbReference type="EMBL" id="CAK9258146.1"/>
    </source>
</evidence>
<dbReference type="Proteomes" id="UP001497444">
    <property type="component" value="Chromosome 11"/>
</dbReference>
<sequence length="85" mass="9155">MIVGVSTSPQHVDEGENEEDSVKTCLDGTKRVDEGGNEEGRVEKVETGLDGIKQVDEGGNEEDIIETNIDDTWGNDGYTGTNGRL</sequence>
<proteinExistence type="predicted"/>
<gene>
    <name evidence="2" type="ORF">CSSPJE1EN1_LOCUS3624</name>
</gene>
<dbReference type="EMBL" id="OZ020106">
    <property type="protein sequence ID" value="CAK9258146.1"/>
    <property type="molecule type" value="Genomic_DNA"/>
</dbReference>
<evidence type="ECO:0000256" key="1">
    <source>
        <dbReference type="SAM" id="MobiDB-lite"/>
    </source>
</evidence>
<keyword evidence="3" id="KW-1185">Reference proteome</keyword>
<evidence type="ECO:0000313" key="3">
    <source>
        <dbReference type="Proteomes" id="UP001497444"/>
    </source>
</evidence>
<protein>
    <submittedName>
        <fullName evidence="2">Uncharacterized protein</fullName>
    </submittedName>
</protein>
<feature type="region of interest" description="Disordered" evidence="1">
    <location>
        <begin position="1"/>
        <end position="23"/>
    </location>
</feature>
<accession>A0ABP0VWI2</accession>
<organism evidence="2 3">
    <name type="scientific">Sphagnum jensenii</name>
    <dbReference type="NCBI Taxonomy" id="128206"/>
    <lineage>
        <taxon>Eukaryota</taxon>
        <taxon>Viridiplantae</taxon>
        <taxon>Streptophyta</taxon>
        <taxon>Embryophyta</taxon>
        <taxon>Bryophyta</taxon>
        <taxon>Sphagnophytina</taxon>
        <taxon>Sphagnopsida</taxon>
        <taxon>Sphagnales</taxon>
        <taxon>Sphagnaceae</taxon>
        <taxon>Sphagnum</taxon>
    </lineage>
</organism>
<reference evidence="2" key="1">
    <citation type="submission" date="2024-02" db="EMBL/GenBank/DDBJ databases">
        <authorList>
            <consortium name="ELIXIR-Norway"/>
            <consortium name="Elixir Norway"/>
        </authorList>
    </citation>
    <scope>NUCLEOTIDE SEQUENCE</scope>
</reference>
<feature type="compositionally biased region" description="Polar residues" evidence="1">
    <location>
        <begin position="1"/>
        <end position="10"/>
    </location>
</feature>